<name>A0A845A1B4_9SPHN</name>
<dbReference type="RefSeq" id="WP_131453205.1">
    <property type="nucleotide sequence ID" value="NZ_BMJK01000001.1"/>
</dbReference>
<dbReference type="AlphaFoldDB" id="A0A845A1B4"/>
<dbReference type="Proteomes" id="UP000460626">
    <property type="component" value="Unassembled WGS sequence"/>
</dbReference>
<organism evidence="1 2">
    <name type="scientific">Aurantiacibacter arachoides</name>
    <dbReference type="NCBI Taxonomy" id="1850444"/>
    <lineage>
        <taxon>Bacteria</taxon>
        <taxon>Pseudomonadati</taxon>
        <taxon>Pseudomonadota</taxon>
        <taxon>Alphaproteobacteria</taxon>
        <taxon>Sphingomonadales</taxon>
        <taxon>Erythrobacteraceae</taxon>
        <taxon>Aurantiacibacter</taxon>
    </lineage>
</organism>
<protein>
    <submittedName>
        <fullName evidence="1">Uncharacterized protein</fullName>
    </submittedName>
</protein>
<evidence type="ECO:0000313" key="1">
    <source>
        <dbReference type="EMBL" id="MXO93925.1"/>
    </source>
</evidence>
<dbReference type="OrthoDB" id="8453752at2"/>
<sequence length="123" mass="13574">MATDREIENFIRDCFASIWDLELLRELLGDPSGSITAKNLVERMRASELVVLQGSSALSAAGIAVIEDGGRIRFQPSSEAIGDLARAACDFYGRFPGRTRRLIVSRQNPALDAFADAFRLRKD</sequence>
<evidence type="ECO:0000313" key="2">
    <source>
        <dbReference type="Proteomes" id="UP000460626"/>
    </source>
</evidence>
<gene>
    <name evidence="1" type="ORF">GRI62_09965</name>
</gene>
<comment type="caution">
    <text evidence="1">The sequence shown here is derived from an EMBL/GenBank/DDBJ whole genome shotgun (WGS) entry which is preliminary data.</text>
</comment>
<dbReference type="EMBL" id="WTYH01000001">
    <property type="protein sequence ID" value="MXO93925.1"/>
    <property type="molecule type" value="Genomic_DNA"/>
</dbReference>
<proteinExistence type="predicted"/>
<accession>A0A845A1B4</accession>
<keyword evidence="2" id="KW-1185">Reference proteome</keyword>
<reference evidence="1 2" key="1">
    <citation type="submission" date="2019-12" db="EMBL/GenBank/DDBJ databases">
        <title>Genomic-based taxomic classification of the family Erythrobacteraceae.</title>
        <authorList>
            <person name="Xu L."/>
        </authorList>
    </citation>
    <scope>NUCLEOTIDE SEQUENCE [LARGE SCALE GENOMIC DNA]</scope>
    <source>
        <strain evidence="1 2">RC4-10-4</strain>
    </source>
</reference>